<dbReference type="Proteomes" id="UP001290861">
    <property type="component" value="Unassembled WGS sequence"/>
</dbReference>
<evidence type="ECO:0000256" key="3">
    <source>
        <dbReference type="ARBA" id="ARBA00022729"/>
    </source>
</evidence>
<dbReference type="PANTHER" id="PTHR10030">
    <property type="entry name" value="ALPHA-L-FUCOSIDASE"/>
    <property type="match status" value="1"/>
</dbReference>
<dbReference type="InterPro" id="IPR057739">
    <property type="entry name" value="Glyco_hydro_29_N"/>
</dbReference>
<dbReference type="InterPro" id="IPR000933">
    <property type="entry name" value="Glyco_hydro_29"/>
</dbReference>
<dbReference type="Gene3D" id="3.20.20.80">
    <property type="entry name" value="Glycosidases"/>
    <property type="match status" value="1"/>
</dbReference>
<protein>
    <recommendedName>
        <fullName evidence="2">alpha-L-fucosidase</fullName>
        <ecNumber evidence="2">3.2.1.51</ecNumber>
    </recommendedName>
</protein>
<organism evidence="7 8">
    <name type="scientific">Pontiella agarivorans</name>
    <dbReference type="NCBI Taxonomy" id="3038953"/>
    <lineage>
        <taxon>Bacteria</taxon>
        <taxon>Pseudomonadati</taxon>
        <taxon>Kiritimatiellota</taxon>
        <taxon>Kiritimatiellia</taxon>
        <taxon>Kiritimatiellales</taxon>
        <taxon>Pontiellaceae</taxon>
        <taxon>Pontiella</taxon>
    </lineage>
</organism>
<feature type="domain" description="Glycoside hydrolase family 29 N-terminal" evidence="6">
    <location>
        <begin position="59"/>
        <end position="329"/>
    </location>
</feature>
<dbReference type="SUPFAM" id="SSF51445">
    <property type="entry name" value="(Trans)glycosidases"/>
    <property type="match status" value="1"/>
</dbReference>
<dbReference type="RefSeq" id="WP_322610203.1">
    <property type="nucleotide sequence ID" value="NZ_JARVCO010000012.1"/>
</dbReference>
<keyword evidence="8" id="KW-1185">Reference proteome</keyword>
<evidence type="ECO:0000259" key="6">
    <source>
        <dbReference type="Pfam" id="PF01120"/>
    </source>
</evidence>
<name>A0ABU5N1V4_9BACT</name>
<dbReference type="Pfam" id="PF01120">
    <property type="entry name" value="Alpha_L_fucos"/>
    <property type="match status" value="1"/>
</dbReference>
<gene>
    <name evidence="7" type="ORF">P9H32_17515</name>
</gene>
<dbReference type="EC" id="3.2.1.51" evidence="2"/>
<evidence type="ECO:0000313" key="8">
    <source>
        <dbReference type="Proteomes" id="UP001290861"/>
    </source>
</evidence>
<keyword evidence="4" id="KW-0378">Hydrolase</keyword>
<comment type="similarity">
    <text evidence="1">Belongs to the glycosyl hydrolase 29 family.</text>
</comment>
<evidence type="ECO:0000256" key="5">
    <source>
        <dbReference type="ARBA" id="ARBA00023295"/>
    </source>
</evidence>
<comment type="caution">
    <text evidence="7">The sequence shown here is derived from an EMBL/GenBank/DDBJ whole genome shotgun (WGS) entry which is preliminary data.</text>
</comment>
<proteinExistence type="inferred from homology"/>
<evidence type="ECO:0000256" key="2">
    <source>
        <dbReference type="ARBA" id="ARBA00012662"/>
    </source>
</evidence>
<sequence length="341" mass="39641">MADPIPDQNNIKSVSAEGEGEQRLSIEKLQEFMQWKYGMFIHWGMSTFDGLELSACEPIETYNPTDLNVDEWISVARDAGMKYAVLTTKHVAGHALWPSAYGDYSVKNSKNTTDVVGEYVNACREKGIKVGFYYCAWDNTNLFGMPVTKDWNEYALGMTTTNDAFREFMWNQCDELIDTYNPDYFWVDMPKVLPLDKRIEFYDRVTERKPEMFFAYNHSCQNGTTFDHTFAWPSDIMTLERNFPNAYNGHAKQDYFQWKEILGKNYYIPGETNDTIGREWFYAEDDAVRSDKDLLGMYMGTTGRGVNFLLNCPPDKRGRMPQRWIDALMRLRKNIDLVGLD</sequence>
<dbReference type="SMART" id="SM00812">
    <property type="entry name" value="Alpha_L_fucos"/>
    <property type="match status" value="1"/>
</dbReference>
<evidence type="ECO:0000313" key="7">
    <source>
        <dbReference type="EMBL" id="MDZ8120430.1"/>
    </source>
</evidence>
<dbReference type="PANTHER" id="PTHR10030:SF37">
    <property type="entry name" value="ALPHA-L-FUCOSIDASE-RELATED"/>
    <property type="match status" value="1"/>
</dbReference>
<evidence type="ECO:0000256" key="4">
    <source>
        <dbReference type="ARBA" id="ARBA00022801"/>
    </source>
</evidence>
<evidence type="ECO:0000256" key="1">
    <source>
        <dbReference type="ARBA" id="ARBA00007951"/>
    </source>
</evidence>
<reference evidence="7 8" key="1">
    <citation type="journal article" date="2024" name="Appl. Environ. Microbiol.">
        <title>Pontiella agarivorans sp. nov., a novel marine anaerobic bacterium capable of degrading macroalgal polysaccharides and fixing nitrogen.</title>
        <authorList>
            <person name="Liu N."/>
            <person name="Kivenson V."/>
            <person name="Peng X."/>
            <person name="Cui Z."/>
            <person name="Lankiewicz T.S."/>
            <person name="Gosselin K.M."/>
            <person name="English C.J."/>
            <person name="Blair E.M."/>
            <person name="O'Malley M.A."/>
            <person name="Valentine D.L."/>
        </authorList>
    </citation>
    <scope>NUCLEOTIDE SEQUENCE [LARGE SCALE GENOMIC DNA]</scope>
    <source>
        <strain evidence="7 8">NLcol2</strain>
    </source>
</reference>
<dbReference type="EMBL" id="JARVCO010000012">
    <property type="protein sequence ID" value="MDZ8120430.1"/>
    <property type="molecule type" value="Genomic_DNA"/>
</dbReference>
<keyword evidence="5" id="KW-0326">Glycosidase</keyword>
<accession>A0ABU5N1V4</accession>
<keyword evidence="3" id="KW-0732">Signal</keyword>
<dbReference type="InterPro" id="IPR017853">
    <property type="entry name" value="GH"/>
</dbReference>